<gene>
    <name evidence="1" type="ORF">AO353_28055</name>
</gene>
<evidence type="ECO:0000313" key="2">
    <source>
        <dbReference type="Proteomes" id="UP000066487"/>
    </source>
</evidence>
<dbReference type="OrthoDB" id="7030541at2"/>
<protein>
    <submittedName>
        <fullName evidence="1">Uncharacterized protein</fullName>
    </submittedName>
</protein>
<organism evidence="1 2">
    <name type="scientific">Pseudomonas fluorescens</name>
    <dbReference type="NCBI Taxonomy" id="294"/>
    <lineage>
        <taxon>Bacteria</taxon>
        <taxon>Pseudomonadati</taxon>
        <taxon>Pseudomonadota</taxon>
        <taxon>Gammaproteobacteria</taxon>
        <taxon>Pseudomonadales</taxon>
        <taxon>Pseudomonadaceae</taxon>
        <taxon>Pseudomonas</taxon>
    </lineage>
</organism>
<sequence length="190" mass="21331">MSHNLPYLLIDDDFPLNLSIVALILYKLSFSVKGNAVLEFDKLQIFLYLVKNPSKINPMLALAGKKLLPIKSQYVFTIESLSSNVDVLFDRSKLKFLLKHMAARGMLECDNVTDPKSLKYYLSPVGIRFAEELIDFNSGGTGESPSRSKDNEYDKSYFKATLDVAEGLTSLQTQSVNKLNSYLNSIFKGI</sequence>
<reference evidence="2" key="1">
    <citation type="submission" date="2015-09" db="EMBL/GenBank/DDBJ databases">
        <title>Whole genome sequence of Pseudomonas fluorescens FW300-N2E3.</title>
        <authorList>
            <person name="Ray J."/>
            <person name="Melnyk R."/>
            <person name="Deutschbauer A."/>
        </authorList>
    </citation>
    <scope>NUCLEOTIDE SEQUENCE [LARGE SCALE GENOMIC DNA]</scope>
    <source>
        <strain evidence="2">FW300-N2E3</strain>
    </source>
</reference>
<proteinExistence type="predicted"/>
<accession>A0A0N9WPR5</accession>
<dbReference type="AlphaFoldDB" id="A0A0N9WPR5"/>
<dbReference type="RefSeq" id="WP_054597906.1">
    <property type="nucleotide sequence ID" value="NZ_CP012830.1"/>
</dbReference>
<dbReference type="InterPro" id="IPR046902">
    <property type="entry name" value="ABC-3C_MC4"/>
</dbReference>
<reference evidence="1 2" key="2">
    <citation type="journal article" date="2018" name="Nature">
        <title>Mutant phenotypes for thousands of bacterial genes of unknown function.</title>
        <authorList>
            <person name="Price M.N."/>
            <person name="Wetmore K.M."/>
            <person name="Waters R.J."/>
            <person name="Callaghan M."/>
            <person name="Ray J."/>
            <person name="Liu H."/>
            <person name="Kuehl J.V."/>
            <person name="Melnyk R.A."/>
            <person name="Lamson J.S."/>
            <person name="Suh Y."/>
            <person name="Carlson H.K."/>
            <person name="Esquivel Z."/>
            <person name="Sadeeshkumar H."/>
            <person name="Chakraborty R."/>
            <person name="Zane G.M."/>
            <person name="Rubin B.E."/>
            <person name="Wall J.D."/>
            <person name="Visel A."/>
            <person name="Bristow J."/>
            <person name="Blow M.J."/>
            <person name="Arkin A.P."/>
            <person name="Deutschbauer A.M."/>
        </authorList>
    </citation>
    <scope>NUCLEOTIDE SEQUENCE [LARGE SCALE GENOMIC DNA]</scope>
    <source>
        <strain evidence="1 2">FW300-N2E3</strain>
    </source>
</reference>
<dbReference type="Proteomes" id="UP000066487">
    <property type="component" value="Chromosome"/>
</dbReference>
<dbReference type="Pfam" id="PF20290">
    <property type="entry name" value="MC4"/>
    <property type="match status" value="1"/>
</dbReference>
<name>A0A0N9WPR5_PSEFL</name>
<dbReference type="EMBL" id="CP012830">
    <property type="protein sequence ID" value="ALI04722.1"/>
    <property type="molecule type" value="Genomic_DNA"/>
</dbReference>
<evidence type="ECO:0000313" key="1">
    <source>
        <dbReference type="EMBL" id="ALI04722.1"/>
    </source>
</evidence>